<protein>
    <submittedName>
        <fullName evidence="1">Uncharacterized protein</fullName>
    </submittedName>
</protein>
<sequence>MRHAFLSNMRSREIVIAMQHQSHIGLRPSRGSGLLSPTSTLRPGAAIGRWASTLHL</sequence>
<dbReference type="Proteomes" id="UP000199600">
    <property type="component" value="Unassembled WGS sequence"/>
</dbReference>
<accession>A0A1A8Y2K8</accession>
<dbReference type="EMBL" id="FLQY01000399">
    <property type="protein sequence ID" value="SBT11201.1"/>
    <property type="molecule type" value="Genomic_DNA"/>
</dbReference>
<evidence type="ECO:0000313" key="2">
    <source>
        <dbReference type="Proteomes" id="UP000199600"/>
    </source>
</evidence>
<evidence type="ECO:0000313" key="1">
    <source>
        <dbReference type="EMBL" id="SBT11201.1"/>
    </source>
</evidence>
<reference evidence="1 2" key="1">
    <citation type="submission" date="2016-06" db="EMBL/GenBank/DDBJ databases">
        <authorList>
            <person name="Kjaerup R.B."/>
            <person name="Dalgaard T.S."/>
            <person name="Juul-Madsen H.R."/>
        </authorList>
    </citation>
    <scope>NUCLEOTIDE SEQUENCE [LARGE SCALE GENOMIC DNA]</scope>
    <source>
        <strain evidence="1">2</strain>
    </source>
</reference>
<keyword evidence="2" id="KW-1185">Reference proteome</keyword>
<gene>
    <name evidence="1" type="ORF">PROAA_930028</name>
</gene>
<organism evidence="1 2">
    <name type="scientific">Candidatus Propionivibrio aalborgensis</name>
    <dbReference type="NCBI Taxonomy" id="1860101"/>
    <lineage>
        <taxon>Bacteria</taxon>
        <taxon>Pseudomonadati</taxon>
        <taxon>Pseudomonadota</taxon>
        <taxon>Betaproteobacteria</taxon>
        <taxon>Rhodocyclales</taxon>
        <taxon>Rhodocyclaceae</taxon>
        <taxon>Propionivibrio</taxon>
    </lineage>
</organism>
<dbReference type="AlphaFoldDB" id="A0A1A8Y2K8"/>
<proteinExistence type="predicted"/>
<name>A0A1A8Y2K8_9RHOO</name>